<keyword evidence="3" id="KW-1185">Reference proteome</keyword>
<comment type="caution">
    <text evidence="2">The sequence shown here is derived from an EMBL/GenBank/DDBJ whole genome shotgun (WGS) entry which is preliminary data.</text>
</comment>
<sequence>MVEDERVTAFPVVFYDGEREMTIGDVKIFPGLEYKPFQLMLSQKIGISPNQISIYLVDRKKNPKSPFPDDRRRTPITGKVNFGLICRQKDCCFLVVLKRSRKLRNRKDRAKEVEFSDSLPAPVLENMILLRRNQPMPFYDQITHSELVNMNDRLQNLRIIREDYQMAMNNLNLNTVHGLDQDLFSDFHVGYRVSSTMMMTTNENMKGFCATCEDAEKNGQTASFHLCANDAVIGPFRTLVGPISRPIKSPW</sequence>
<dbReference type="InterPro" id="IPR055562">
    <property type="entry name" value="DUF7138"/>
</dbReference>
<dbReference type="AlphaFoldDB" id="A0A8S0QFS1"/>
<dbReference type="Pfam" id="PF23596">
    <property type="entry name" value="DUF7138"/>
    <property type="match status" value="1"/>
</dbReference>
<reference evidence="2 3" key="1">
    <citation type="submission" date="2019-12" db="EMBL/GenBank/DDBJ databases">
        <authorList>
            <person name="Alioto T."/>
            <person name="Alioto T."/>
            <person name="Gomez Garrido J."/>
        </authorList>
    </citation>
    <scope>NUCLEOTIDE SEQUENCE [LARGE SCALE GENOMIC DNA]</scope>
</reference>
<evidence type="ECO:0000313" key="2">
    <source>
        <dbReference type="EMBL" id="CAA2966396.1"/>
    </source>
</evidence>
<organism evidence="2 3">
    <name type="scientific">Olea europaea subsp. europaea</name>
    <dbReference type="NCBI Taxonomy" id="158383"/>
    <lineage>
        <taxon>Eukaryota</taxon>
        <taxon>Viridiplantae</taxon>
        <taxon>Streptophyta</taxon>
        <taxon>Embryophyta</taxon>
        <taxon>Tracheophyta</taxon>
        <taxon>Spermatophyta</taxon>
        <taxon>Magnoliopsida</taxon>
        <taxon>eudicotyledons</taxon>
        <taxon>Gunneridae</taxon>
        <taxon>Pentapetalae</taxon>
        <taxon>asterids</taxon>
        <taxon>lamiids</taxon>
        <taxon>Lamiales</taxon>
        <taxon>Oleaceae</taxon>
        <taxon>Oleeae</taxon>
        <taxon>Olea</taxon>
    </lineage>
</organism>
<dbReference type="EMBL" id="CACTIH010001859">
    <property type="protein sequence ID" value="CAA2966396.1"/>
    <property type="molecule type" value="Genomic_DNA"/>
</dbReference>
<accession>A0A8S0QFS1</accession>
<dbReference type="Proteomes" id="UP000594638">
    <property type="component" value="Unassembled WGS sequence"/>
</dbReference>
<evidence type="ECO:0000313" key="3">
    <source>
        <dbReference type="Proteomes" id="UP000594638"/>
    </source>
</evidence>
<dbReference type="PANTHER" id="PTHR36351:SF1">
    <property type="entry name" value="EMBRYO SAC DEVELOPMENT ARREST 12"/>
    <property type="match status" value="1"/>
</dbReference>
<proteinExistence type="predicted"/>
<gene>
    <name evidence="2" type="ORF">OLEA9_A050953</name>
</gene>
<protein>
    <recommendedName>
        <fullName evidence="1">DUF7138 domain-containing protein</fullName>
    </recommendedName>
</protein>
<dbReference type="Gramene" id="OE9A050953T1">
    <property type="protein sequence ID" value="OE9A050953C1"/>
    <property type="gene ID" value="OE9A050953"/>
</dbReference>
<dbReference type="OrthoDB" id="778072at2759"/>
<dbReference type="PANTHER" id="PTHR36351">
    <property type="entry name" value="EMBRYO SAC DEVELOPMENT ARREST 12"/>
    <property type="match status" value="1"/>
</dbReference>
<name>A0A8S0QFS1_OLEEU</name>
<feature type="domain" description="DUF7138" evidence="1">
    <location>
        <begin position="9"/>
        <end position="95"/>
    </location>
</feature>
<evidence type="ECO:0000259" key="1">
    <source>
        <dbReference type="Pfam" id="PF23596"/>
    </source>
</evidence>